<feature type="domain" description="Glycosyl transferase family 1" evidence="3">
    <location>
        <begin position="329"/>
        <end position="486"/>
    </location>
</feature>
<dbReference type="Proteomes" id="UP000449209">
    <property type="component" value="Unassembled WGS sequence"/>
</dbReference>
<comment type="caution">
    <text evidence="4">The sequence shown here is derived from an EMBL/GenBank/DDBJ whole genome shotgun (WGS) entry which is preliminary data.</text>
</comment>
<dbReference type="PANTHER" id="PTHR12526">
    <property type="entry name" value="GLYCOSYLTRANSFERASE"/>
    <property type="match status" value="1"/>
</dbReference>
<dbReference type="AlphaFoldDB" id="A0A6N9I4B7"/>
<organism evidence="4 5">
    <name type="scientific">Furfurilactobacillus milii</name>
    <dbReference type="NCBI Taxonomy" id="2888272"/>
    <lineage>
        <taxon>Bacteria</taxon>
        <taxon>Bacillati</taxon>
        <taxon>Bacillota</taxon>
        <taxon>Bacilli</taxon>
        <taxon>Lactobacillales</taxon>
        <taxon>Lactobacillaceae</taxon>
        <taxon>Furfurilactobacillus</taxon>
    </lineage>
</organism>
<keyword evidence="2 4" id="KW-0808">Transferase</keyword>
<dbReference type="RefSeq" id="WP_161004088.1">
    <property type="nucleotide sequence ID" value="NZ_WEZQ01000017.1"/>
</dbReference>
<dbReference type="Pfam" id="PF00534">
    <property type="entry name" value="Glycos_transf_1"/>
    <property type="match status" value="1"/>
</dbReference>
<evidence type="ECO:0000259" key="3">
    <source>
        <dbReference type="Pfam" id="PF00534"/>
    </source>
</evidence>
<proteinExistence type="predicted"/>
<dbReference type="Gene3D" id="3.40.50.2000">
    <property type="entry name" value="Glycogen Phosphorylase B"/>
    <property type="match status" value="3"/>
</dbReference>
<dbReference type="SUPFAM" id="SSF53756">
    <property type="entry name" value="UDP-Glycosyltransferase/glycogen phosphorylase"/>
    <property type="match status" value="1"/>
</dbReference>
<evidence type="ECO:0000256" key="1">
    <source>
        <dbReference type="ARBA" id="ARBA00022676"/>
    </source>
</evidence>
<sequence>MIYFINTVMPDRKTGVEFAQLKRMKLFRNHNQPAKIITRLFENDGHKNYFNAGLKENEFINLFEWLQGTGSLKYQECTVSDLKFPDGMSTPQKNDDGSYSVFLGEAEMYKVVLWNENDKEHPEQVHEVIEYDFTHHVVKTNIYDVRGFKTQERLHQTDDAPVTDLILNPDGQIVYESFWLFDRAGNIHNSQFIVRNFEGRDYQFNGMKGLTRFFLNQLNLADGQGDIFISDRNENADWGLLNFPSKAYKILYLHNVHSDAIEPMHSTLNWNYQFALNNINKWDAIIASTQKQLDDLTTRFHQTVSVFKVPVGIVPDSQVETDRIPLGDRNKGQIIAVCRIAAEKRLNLLIDAFAIIKRLVPWSHLDFYGNPAGDVQKQLTDQVSKLNLSDSVKFHGYITNVNEVESKAQLFGVTSAMEGFNLAMLEANSNGVPLVSFDVRYGPSEIIQNNVNGYVVPMNDVNAIATSMAELLLDDEKWQRFSTASYENSERFSEDSIWKLWQPVFADAKEKMGE</sequence>
<evidence type="ECO:0000256" key="2">
    <source>
        <dbReference type="ARBA" id="ARBA00022679"/>
    </source>
</evidence>
<dbReference type="OrthoDB" id="570545at2"/>
<dbReference type="GO" id="GO:0016757">
    <property type="term" value="F:glycosyltransferase activity"/>
    <property type="evidence" value="ECO:0007669"/>
    <property type="project" value="UniProtKB-KW"/>
</dbReference>
<gene>
    <name evidence="4" type="ORF">GB993_09510</name>
</gene>
<accession>A0A6N9I4B7</accession>
<reference evidence="4 5" key="1">
    <citation type="journal article" date="2019" name="Appl. Environ. Microbiol.">
        <title>Genetic determinants of hydroxycinnamic acid metabolism in heterofermentative lactobacilli.</title>
        <authorList>
            <person name="Gaur G."/>
            <person name="Oh J.H."/>
            <person name="Filannino P."/>
            <person name="Gobbetti M."/>
            <person name="van Pijkeren J.P."/>
            <person name="Ganzle M.G."/>
        </authorList>
    </citation>
    <scope>NUCLEOTIDE SEQUENCE [LARGE SCALE GENOMIC DNA]</scope>
    <source>
        <strain evidence="4 5">C5</strain>
    </source>
</reference>
<protein>
    <submittedName>
        <fullName evidence="4">Glycosyltransferase</fullName>
    </submittedName>
</protein>
<keyword evidence="1" id="KW-0328">Glycosyltransferase</keyword>
<dbReference type="PANTHER" id="PTHR12526:SF629">
    <property type="entry name" value="TEICHURONIC ACID BIOSYNTHESIS GLYCOSYLTRANSFERASE TUAH-RELATED"/>
    <property type="match status" value="1"/>
</dbReference>
<name>A0A6N9I4B7_9LACO</name>
<dbReference type="EMBL" id="WEZQ01000017">
    <property type="protein sequence ID" value="MYV17738.1"/>
    <property type="molecule type" value="Genomic_DNA"/>
</dbReference>
<evidence type="ECO:0000313" key="4">
    <source>
        <dbReference type="EMBL" id="MYV17738.1"/>
    </source>
</evidence>
<dbReference type="InterPro" id="IPR001296">
    <property type="entry name" value="Glyco_trans_1"/>
</dbReference>
<evidence type="ECO:0000313" key="5">
    <source>
        <dbReference type="Proteomes" id="UP000449209"/>
    </source>
</evidence>